<dbReference type="RefSeq" id="WP_015707715.1">
    <property type="nucleotide sequence ID" value="NC_015578.1"/>
</dbReference>
<dbReference type="PANTHER" id="PTHR41786">
    <property type="entry name" value="MOTILITY ACCESSORY FACTOR MAF"/>
    <property type="match status" value="1"/>
</dbReference>
<dbReference type="STRING" id="545694.TREPR_2495"/>
<dbReference type="EMBL" id="CP001843">
    <property type="protein sequence ID" value="AEF86956.1"/>
    <property type="molecule type" value="Genomic_DNA"/>
</dbReference>
<dbReference type="eggNOG" id="COG2604">
    <property type="taxonomic scope" value="Bacteria"/>
</dbReference>
<feature type="domain" description="6-hydroxymethylpterin diphosphokinase MptE-like" evidence="1">
    <location>
        <begin position="186"/>
        <end position="362"/>
    </location>
</feature>
<name>F5YH10_TREPZ</name>
<protein>
    <recommendedName>
        <fullName evidence="1">6-hydroxymethylpterin diphosphokinase MptE-like domain-containing protein</fullName>
    </recommendedName>
</protein>
<dbReference type="KEGG" id="tpi:TREPR_2495"/>
<dbReference type="OrthoDB" id="304932at2"/>
<gene>
    <name evidence="2" type="ordered locus">TREPR_2495</name>
</gene>
<accession>F5YH10</accession>
<dbReference type="Pfam" id="PF01973">
    <property type="entry name" value="MptE-like"/>
    <property type="match status" value="1"/>
</dbReference>
<dbReference type="InterPro" id="IPR002826">
    <property type="entry name" value="MptE-like"/>
</dbReference>
<reference evidence="3" key="1">
    <citation type="submission" date="2009-12" db="EMBL/GenBank/DDBJ databases">
        <title>Complete sequence of Treponema primitia strain ZAS-2.</title>
        <authorList>
            <person name="Tetu S.G."/>
            <person name="Matson E."/>
            <person name="Ren Q."/>
            <person name="Seshadri R."/>
            <person name="Elbourne L."/>
            <person name="Hassan K.A."/>
            <person name="Durkin A."/>
            <person name="Radune D."/>
            <person name="Mohamoud Y."/>
            <person name="Shay R."/>
            <person name="Jin S."/>
            <person name="Zhang X."/>
            <person name="Lucey K."/>
            <person name="Ballor N.R."/>
            <person name="Ottesen E."/>
            <person name="Rosenthal R."/>
            <person name="Allen A."/>
            <person name="Leadbetter J.R."/>
            <person name="Paulsen I.T."/>
        </authorList>
    </citation>
    <scope>NUCLEOTIDE SEQUENCE [LARGE SCALE GENOMIC DNA]</scope>
    <source>
        <strain evidence="3">ATCC BAA-887 / DSM 12427 / ZAS-2</strain>
    </source>
</reference>
<reference evidence="2 3" key="2">
    <citation type="journal article" date="2011" name="ISME J.">
        <title>RNA-seq reveals cooperative metabolic interactions between two termite-gut spirochete species in co-culture.</title>
        <authorList>
            <person name="Rosenthal A.Z."/>
            <person name="Matson E.G."/>
            <person name="Eldar A."/>
            <person name="Leadbetter J.R."/>
        </authorList>
    </citation>
    <scope>NUCLEOTIDE SEQUENCE [LARGE SCALE GENOMIC DNA]</scope>
    <source>
        <strain evidence="3">ATCC BAA-887 / DSM 12427 / ZAS-2</strain>
    </source>
</reference>
<keyword evidence="3" id="KW-1185">Reference proteome</keyword>
<dbReference type="PANTHER" id="PTHR41786:SF1">
    <property type="entry name" value="6-HYDROXYMETHYLPTERIN DIPHOSPHOKINASE MPTE-LIKE DOMAIN-CONTAINING PROTEIN"/>
    <property type="match status" value="1"/>
</dbReference>
<evidence type="ECO:0000313" key="3">
    <source>
        <dbReference type="Proteomes" id="UP000009223"/>
    </source>
</evidence>
<proteinExistence type="predicted"/>
<evidence type="ECO:0000313" key="2">
    <source>
        <dbReference type="EMBL" id="AEF86956.1"/>
    </source>
</evidence>
<evidence type="ECO:0000259" key="1">
    <source>
        <dbReference type="Pfam" id="PF01973"/>
    </source>
</evidence>
<organism evidence="2 3">
    <name type="scientific">Treponema primitia (strain ATCC BAA-887 / DSM 12427 / ZAS-2)</name>
    <dbReference type="NCBI Taxonomy" id="545694"/>
    <lineage>
        <taxon>Bacteria</taxon>
        <taxon>Pseudomonadati</taxon>
        <taxon>Spirochaetota</taxon>
        <taxon>Spirochaetia</taxon>
        <taxon>Spirochaetales</taxon>
        <taxon>Treponemataceae</taxon>
        <taxon>Treponema</taxon>
    </lineage>
</organism>
<dbReference type="AlphaFoldDB" id="F5YH10"/>
<dbReference type="HOGENOM" id="CLU_037954_1_0_12"/>
<sequence length="522" mass="57237">MLERLAPTGSGFPTIFIGDLVLHSRYNPLVEAERYINSLNFRDGVRFFIFLEPGLDYAVHALRKKFPQACILVLHISAFFTRNTIATAATGEVCSSNGVTGSADAVWGPDSAETVQQFLENHIPDTEASSVAVVEWRPSQAAFGEAYLRLLADTAEFIKRVDANKRTVAAFGRRWFMNTLKNIRLLKRVPQYPTLSMPLVICGAGPSLEEVIPLIKERKKNGSVFILAASSSVSALLAADLIPDLILSTDGGNWALLHLYEALRGELCCKRRSFLGEQDRCQGWAGPVFTASLSAALPSQFESLPWLPISDGSLWQNLLLENTALPFAKLPQRGTVTATALDLAFMLTRGPVYIAGMDLANSGLRTHARPYSFDRLLEEQGSRLKPVYSQSFLRASTIAASGSQSIYAQWFARRIETCPDRIFSLGNNNAVFENFRKGSLSESGQNCVPGFSVPEFIERPVSPASMEGAELLLRSLDSPESRDTLVRELGPLLLNGDPRPSAGAIREALIEASSDNKRGSYE</sequence>
<dbReference type="Proteomes" id="UP000009223">
    <property type="component" value="Chromosome"/>
</dbReference>